<dbReference type="Proteomes" id="UP000193553">
    <property type="component" value="Unassembled WGS sequence"/>
</dbReference>
<gene>
    <name evidence="1" type="ORF">BSZ18_20330</name>
</gene>
<sequence>MAELDVSNIFVLPGRITPVKPVGFAVKLGENQDAGSVSLHYETTTWKLSGITLPPKVLSSIVDRLPKR</sequence>
<accession>A0A1X3G727</accession>
<evidence type="ECO:0000313" key="2">
    <source>
        <dbReference type="Proteomes" id="UP000193553"/>
    </source>
</evidence>
<protein>
    <submittedName>
        <fullName evidence="1">Uncharacterized protein</fullName>
    </submittedName>
</protein>
<comment type="caution">
    <text evidence="1">The sequence shown here is derived from an EMBL/GenBank/DDBJ whole genome shotgun (WGS) entry which is preliminary data.</text>
</comment>
<organism evidence="1 2">
    <name type="scientific">Bradyrhizobium canariense</name>
    <dbReference type="NCBI Taxonomy" id="255045"/>
    <lineage>
        <taxon>Bacteria</taxon>
        <taxon>Pseudomonadati</taxon>
        <taxon>Pseudomonadota</taxon>
        <taxon>Alphaproteobacteria</taxon>
        <taxon>Hyphomicrobiales</taxon>
        <taxon>Nitrobacteraceae</taxon>
        <taxon>Bradyrhizobium</taxon>
    </lineage>
</organism>
<proteinExistence type="predicted"/>
<name>A0A1X3G727_9BRAD</name>
<reference evidence="1 2" key="1">
    <citation type="submission" date="2017-03" db="EMBL/GenBank/DDBJ databases">
        <title>Whole genome sequences of fourteen strains of Bradyrhizobium canariense and one strain of Bradyrhizobium japonicum isolated from Lupinus (Papilionoideae: Genisteae) species in Algeria.</title>
        <authorList>
            <person name="Crovadore J."/>
            <person name="Chekireb D."/>
            <person name="Brachmann A."/>
            <person name="Chablais R."/>
            <person name="Cochard B."/>
            <person name="Lefort F."/>
        </authorList>
    </citation>
    <scope>NUCLEOTIDE SEQUENCE [LARGE SCALE GENOMIC DNA]</scope>
    <source>
        <strain evidence="1 2">UBMA195</strain>
    </source>
</reference>
<dbReference type="AlphaFoldDB" id="A0A1X3G727"/>
<evidence type="ECO:0000313" key="1">
    <source>
        <dbReference type="EMBL" id="OSJ08133.1"/>
    </source>
</evidence>
<dbReference type="EMBL" id="NAFI01000176">
    <property type="protein sequence ID" value="OSJ08133.1"/>
    <property type="molecule type" value="Genomic_DNA"/>
</dbReference>